<protein>
    <submittedName>
        <fullName evidence="11">Endo-polygalacturonase</fullName>
        <ecNumber evidence="11">3.2.1.15</ecNumber>
    </submittedName>
</protein>
<evidence type="ECO:0000256" key="2">
    <source>
        <dbReference type="ARBA" id="ARBA00008834"/>
    </source>
</evidence>
<gene>
    <name evidence="11" type="ORF">AAHA92_12714</name>
</gene>
<keyword evidence="6 9" id="KW-0326">Glycosidase</keyword>
<comment type="subcellular location">
    <subcellularLocation>
        <location evidence="1">Secreted</location>
        <location evidence="1">Cell wall</location>
    </subcellularLocation>
</comment>
<feature type="active site" evidence="8">
    <location>
        <position position="232"/>
    </location>
</feature>
<dbReference type="SMART" id="SM00710">
    <property type="entry name" value="PbH1"/>
    <property type="match status" value="5"/>
</dbReference>
<keyword evidence="5 9" id="KW-0378">Hydrolase</keyword>
<evidence type="ECO:0000256" key="10">
    <source>
        <dbReference type="SAM" id="SignalP"/>
    </source>
</evidence>
<evidence type="ECO:0000313" key="12">
    <source>
        <dbReference type="Proteomes" id="UP001567538"/>
    </source>
</evidence>
<dbReference type="PANTHER" id="PTHR31375">
    <property type="match status" value="1"/>
</dbReference>
<evidence type="ECO:0000256" key="7">
    <source>
        <dbReference type="ARBA" id="ARBA00023316"/>
    </source>
</evidence>
<feature type="chain" id="PRO_5044865059" evidence="10">
    <location>
        <begin position="19"/>
        <end position="384"/>
    </location>
</feature>
<evidence type="ECO:0000256" key="5">
    <source>
        <dbReference type="ARBA" id="ARBA00022801"/>
    </source>
</evidence>
<dbReference type="AlphaFoldDB" id="A0ABD1HL80"/>
<keyword evidence="12" id="KW-1185">Reference proteome</keyword>
<dbReference type="EC" id="3.2.1.15" evidence="11"/>
<dbReference type="InterPro" id="IPR011050">
    <property type="entry name" value="Pectin_lyase_fold/virulence"/>
</dbReference>
<comment type="caution">
    <text evidence="11">The sequence shown here is derived from an EMBL/GenBank/DDBJ whole genome shotgun (WGS) entry which is preliminary data.</text>
</comment>
<comment type="similarity">
    <text evidence="2 9">Belongs to the glycosyl hydrolase 28 family.</text>
</comment>
<dbReference type="Pfam" id="PF00295">
    <property type="entry name" value="Glyco_hydro_28"/>
    <property type="match status" value="1"/>
</dbReference>
<evidence type="ECO:0000256" key="8">
    <source>
        <dbReference type="PROSITE-ProRule" id="PRU10052"/>
    </source>
</evidence>
<dbReference type="GO" id="GO:0071555">
    <property type="term" value="P:cell wall organization"/>
    <property type="evidence" value="ECO:0007669"/>
    <property type="project" value="UniProtKB-KW"/>
</dbReference>
<evidence type="ECO:0000256" key="4">
    <source>
        <dbReference type="ARBA" id="ARBA00022525"/>
    </source>
</evidence>
<dbReference type="GO" id="GO:0004650">
    <property type="term" value="F:polygalacturonase activity"/>
    <property type="evidence" value="ECO:0007669"/>
    <property type="project" value="UniProtKB-EC"/>
</dbReference>
<organism evidence="11 12">
    <name type="scientific">Salvia divinorum</name>
    <name type="common">Maria pastora</name>
    <name type="synonym">Diviner's sage</name>
    <dbReference type="NCBI Taxonomy" id="28513"/>
    <lineage>
        <taxon>Eukaryota</taxon>
        <taxon>Viridiplantae</taxon>
        <taxon>Streptophyta</taxon>
        <taxon>Embryophyta</taxon>
        <taxon>Tracheophyta</taxon>
        <taxon>Spermatophyta</taxon>
        <taxon>Magnoliopsida</taxon>
        <taxon>eudicotyledons</taxon>
        <taxon>Gunneridae</taxon>
        <taxon>Pentapetalae</taxon>
        <taxon>asterids</taxon>
        <taxon>lamiids</taxon>
        <taxon>Lamiales</taxon>
        <taxon>Lamiaceae</taxon>
        <taxon>Nepetoideae</taxon>
        <taxon>Mentheae</taxon>
        <taxon>Salviinae</taxon>
        <taxon>Salvia</taxon>
        <taxon>Salvia subgen. Calosphace</taxon>
    </lineage>
</organism>
<sequence>MERPIVLILLMFVPQSWASQTWYNVVDFGAKGDGKTDSTSAVSKAWRQACASTKPSTIYIPHGRFFLRNLHFSGPCNNRAITVAMAGILVAPPDFSAATWLLFEGVDGVSIRGGTLDAQGGSLWACKKSGRNCPRGATTLGITKSKNIEISGLTSINSQMFHIVINGCQNVKLQGAKVTAPGNSPNTDGIHVQLSKGVTILNSVISTGDDCVSIGPGTANLWIQNIHCGPGHGISIGSLGKGLEEAGVQNVTVRSVKFDNTQNGVRIKTWGRPSKGFVRNVFFGHVIMNNVQNPIIIDQNYCPNNQNCPGQVSGVKISDVTYQDIGGTSATEVAVKFDCSKASPCRKIQLKNVRLSYKYQRARALCSNAAGTAAGRIEPSSCLY</sequence>
<keyword evidence="7" id="KW-0961">Cell wall biogenesis/degradation</keyword>
<dbReference type="Gene3D" id="2.160.20.10">
    <property type="entry name" value="Single-stranded right-handed beta-helix, Pectin lyase-like"/>
    <property type="match status" value="1"/>
</dbReference>
<reference evidence="11 12" key="1">
    <citation type="submission" date="2024-06" db="EMBL/GenBank/DDBJ databases">
        <title>A chromosome level genome sequence of Diviner's sage (Salvia divinorum).</title>
        <authorList>
            <person name="Ford S.A."/>
            <person name="Ro D.-K."/>
            <person name="Ness R.W."/>
            <person name="Phillips M.A."/>
        </authorList>
    </citation>
    <scope>NUCLEOTIDE SEQUENCE [LARGE SCALE GENOMIC DNA]</scope>
    <source>
        <strain evidence="11">SAF-2024a</strain>
        <tissue evidence="11">Leaf</tissue>
    </source>
</reference>
<dbReference type="SUPFAM" id="SSF51126">
    <property type="entry name" value="Pectin lyase-like"/>
    <property type="match status" value="1"/>
</dbReference>
<dbReference type="PROSITE" id="PS00502">
    <property type="entry name" value="POLYGALACTURONASE"/>
    <property type="match status" value="1"/>
</dbReference>
<name>A0ABD1HL80_SALDI</name>
<dbReference type="EMBL" id="JBEAFC010000005">
    <property type="protein sequence ID" value="KAL1557196.1"/>
    <property type="molecule type" value="Genomic_DNA"/>
</dbReference>
<keyword evidence="10" id="KW-0732">Signal</keyword>
<feature type="signal peptide" evidence="10">
    <location>
        <begin position="1"/>
        <end position="18"/>
    </location>
</feature>
<dbReference type="InterPro" id="IPR000743">
    <property type="entry name" value="Glyco_hydro_28"/>
</dbReference>
<dbReference type="FunFam" id="2.160.20.10:FF:000004">
    <property type="entry name" value="Pectin lyase-like superfamily protein"/>
    <property type="match status" value="1"/>
</dbReference>
<accession>A0ABD1HL80</accession>
<keyword evidence="3" id="KW-0134">Cell wall</keyword>
<evidence type="ECO:0000256" key="3">
    <source>
        <dbReference type="ARBA" id="ARBA00022512"/>
    </source>
</evidence>
<evidence type="ECO:0000313" key="11">
    <source>
        <dbReference type="EMBL" id="KAL1557196.1"/>
    </source>
</evidence>
<dbReference type="Proteomes" id="UP001567538">
    <property type="component" value="Unassembled WGS sequence"/>
</dbReference>
<evidence type="ECO:0000256" key="1">
    <source>
        <dbReference type="ARBA" id="ARBA00004191"/>
    </source>
</evidence>
<proteinExistence type="inferred from homology"/>
<dbReference type="InterPro" id="IPR012334">
    <property type="entry name" value="Pectin_lyas_fold"/>
</dbReference>
<evidence type="ECO:0000256" key="9">
    <source>
        <dbReference type="RuleBase" id="RU361169"/>
    </source>
</evidence>
<dbReference type="InterPro" id="IPR006626">
    <property type="entry name" value="PbH1"/>
</dbReference>
<keyword evidence="4" id="KW-0964">Secreted</keyword>
<evidence type="ECO:0000256" key="6">
    <source>
        <dbReference type="ARBA" id="ARBA00023295"/>
    </source>
</evidence>